<dbReference type="NCBIfam" id="NF002139">
    <property type="entry name" value="PRK00977.1-3"/>
    <property type="match status" value="1"/>
</dbReference>
<accession>A0A542ZUN6</accession>
<dbReference type="InterPro" id="IPR003761">
    <property type="entry name" value="Exonuc_VII_S"/>
</dbReference>
<dbReference type="GO" id="GO:0006308">
    <property type="term" value="P:DNA catabolic process"/>
    <property type="evidence" value="ECO:0007669"/>
    <property type="project" value="UniProtKB-UniRule"/>
</dbReference>
<evidence type="ECO:0000256" key="1">
    <source>
        <dbReference type="ARBA" id="ARBA00009998"/>
    </source>
</evidence>
<dbReference type="PANTHER" id="PTHR34137">
    <property type="entry name" value="EXODEOXYRIBONUCLEASE 7 SMALL SUBUNIT"/>
    <property type="match status" value="1"/>
</dbReference>
<evidence type="ECO:0000256" key="4">
    <source>
        <dbReference type="ARBA" id="ARBA00022801"/>
    </source>
</evidence>
<dbReference type="PANTHER" id="PTHR34137:SF1">
    <property type="entry name" value="EXODEOXYRIBONUCLEASE 7 SMALL SUBUNIT"/>
    <property type="match status" value="1"/>
</dbReference>
<evidence type="ECO:0000256" key="6">
    <source>
        <dbReference type="HAMAP-Rule" id="MF_00337"/>
    </source>
</evidence>
<dbReference type="GO" id="GO:0005829">
    <property type="term" value="C:cytosol"/>
    <property type="evidence" value="ECO:0007669"/>
    <property type="project" value="TreeGrafter"/>
</dbReference>
<dbReference type="SUPFAM" id="SSF116842">
    <property type="entry name" value="XseB-like"/>
    <property type="match status" value="1"/>
</dbReference>
<dbReference type="GO" id="GO:0009318">
    <property type="term" value="C:exodeoxyribonuclease VII complex"/>
    <property type="evidence" value="ECO:0007669"/>
    <property type="project" value="UniProtKB-UniRule"/>
</dbReference>
<keyword evidence="4 6" id="KW-0378">Hydrolase</keyword>
<comment type="subcellular location">
    <subcellularLocation>
        <location evidence="6">Cytoplasm</location>
    </subcellularLocation>
</comment>
<keyword evidence="5 6" id="KW-0269">Exonuclease</keyword>
<comment type="function">
    <text evidence="6">Bidirectionally degrades single-stranded DNA into large acid-insoluble oligonucleotides, which are then degraded further into small acid-soluble oligonucleotides.</text>
</comment>
<evidence type="ECO:0000256" key="3">
    <source>
        <dbReference type="ARBA" id="ARBA00022722"/>
    </source>
</evidence>
<sequence length="85" mass="9281">MTTSAKPQVPADIEALSYEDARDQLIEIVSSLESGAGTLEESLSLWERGEALAQHCQRWLDDARNRLDAARQVADEPEATPGSNV</sequence>
<dbReference type="Gene3D" id="1.10.287.1040">
    <property type="entry name" value="Exonuclease VII, small subunit"/>
    <property type="match status" value="1"/>
</dbReference>
<comment type="similarity">
    <text evidence="1 6">Belongs to the XseB family.</text>
</comment>
<comment type="catalytic activity">
    <reaction evidence="6">
        <text>Exonucleolytic cleavage in either 5'- to 3'- or 3'- to 5'-direction to yield nucleoside 5'-phosphates.</text>
        <dbReference type="EC" id="3.1.11.6"/>
    </reaction>
</comment>
<dbReference type="HAMAP" id="MF_00337">
    <property type="entry name" value="Exonuc_7_S"/>
    <property type="match status" value="1"/>
</dbReference>
<reference evidence="7 8" key="1">
    <citation type="submission" date="2019-06" db="EMBL/GenBank/DDBJ databases">
        <title>Sequencing the genomes of 1000 actinobacteria strains.</title>
        <authorList>
            <person name="Klenk H.-P."/>
        </authorList>
    </citation>
    <scope>NUCLEOTIDE SEQUENCE [LARGE SCALE GENOMIC DNA]</scope>
    <source>
        <strain evidence="7 8">DSM 4813</strain>
    </source>
</reference>
<evidence type="ECO:0000256" key="2">
    <source>
        <dbReference type="ARBA" id="ARBA00022490"/>
    </source>
</evidence>
<dbReference type="Pfam" id="PF02609">
    <property type="entry name" value="Exonuc_VII_S"/>
    <property type="match status" value="1"/>
</dbReference>
<keyword evidence="8" id="KW-1185">Reference proteome</keyword>
<organism evidence="7 8">
    <name type="scientific">Rarobacter faecitabidus</name>
    <dbReference type="NCBI Taxonomy" id="13243"/>
    <lineage>
        <taxon>Bacteria</taxon>
        <taxon>Bacillati</taxon>
        <taxon>Actinomycetota</taxon>
        <taxon>Actinomycetes</taxon>
        <taxon>Micrococcales</taxon>
        <taxon>Rarobacteraceae</taxon>
        <taxon>Rarobacter</taxon>
    </lineage>
</organism>
<gene>
    <name evidence="6" type="primary">xseB</name>
    <name evidence="7" type="ORF">FB461_0459</name>
</gene>
<dbReference type="EC" id="3.1.11.6" evidence="6"/>
<dbReference type="Proteomes" id="UP000315389">
    <property type="component" value="Unassembled WGS sequence"/>
</dbReference>
<dbReference type="InterPro" id="IPR037004">
    <property type="entry name" value="Exonuc_VII_ssu_sf"/>
</dbReference>
<dbReference type="OrthoDB" id="5244334at2"/>
<dbReference type="GO" id="GO:0008855">
    <property type="term" value="F:exodeoxyribonuclease VII activity"/>
    <property type="evidence" value="ECO:0007669"/>
    <property type="project" value="UniProtKB-UniRule"/>
</dbReference>
<evidence type="ECO:0000256" key="5">
    <source>
        <dbReference type="ARBA" id="ARBA00022839"/>
    </source>
</evidence>
<dbReference type="EMBL" id="VFOS01000001">
    <property type="protein sequence ID" value="TQL63976.1"/>
    <property type="molecule type" value="Genomic_DNA"/>
</dbReference>
<protein>
    <recommendedName>
        <fullName evidence="6">Exodeoxyribonuclease 7 small subunit</fullName>
        <ecNumber evidence="6">3.1.11.6</ecNumber>
    </recommendedName>
    <alternativeName>
        <fullName evidence="6">Exodeoxyribonuclease VII small subunit</fullName>
        <shortName evidence="6">Exonuclease VII small subunit</shortName>
    </alternativeName>
</protein>
<comment type="caution">
    <text evidence="7">The sequence shown here is derived from an EMBL/GenBank/DDBJ whole genome shotgun (WGS) entry which is preliminary data.</text>
</comment>
<evidence type="ECO:0000313" key="7">
    <source>
        <dbReference type="EMBL" id="TQL63976.1"/>
    </source>
</evidence>
<dbReference type="RefSeq" id="WP_142118574.1">
    <property type="nucleotide sequence ID" value="NZ_BAAASV010000003.1"/>
</dbReference>
<name>A0A542ZUN6_RARFA</name>
<dbReference type="NCBIfam" id="TIGR01280">
    <property type="entry name" value="xseB"/>
    <property type="match status" value="1"/>
</dbReference>
<keyword evidence="3 6" id="KW-0540">Nuclease</keyword>
<proteinExistence type="inferred from homology"/>
<comment type="subunit">
    <text evidence="6">Heterooligomer composed of large and small subunits.</text>
</comment>
<dbReference type="AlphaFoldDB" id="A0A542ZUN6"/>
<keyword evidence="2 6" id="KW-0963">Cytoplasm</keyword>
<evidence type="ECO:0000313" key="8">
    <source>
        <dbReference type="Proteomes" id="UP000315389"/>
    </source>
</evidence>